<dbReference type="GO" id="GO:0005886">
    <property type="term" value="C:plasma membrane"/>
    <property type="evidence" value="ECO:0007669"/>
    <property type="project" value="UniProtKB-SubCell"/>
</dbReference>
<keyword evidence="6 9" id="KW-0472">Membrane</keyword>
<sequence length="297" mass="32927">MNNSTISMVAINFLNLSTPLKQDKQVLGWAIAVLLTNGCGALANVLLLLTLILHKSLRRSASSFLIIHTVCLDLYICAFAVPVAVIPTYLGPTYQLPRGFCKYQTLYVHMMYQAEMYAATMLALHRAVATVSPRVFGRMTTKAAISWMIGLPWMIASVNSLLPAVGNLGYRQVDNHLNGGCTFSITSRGAAVALANTVVGVYIPTAVMGASYAMFIVKTCCHHSGSQRSSRNRQRRMELSRTMLILFVWHCVALYPVSIMLGLFPQQYLSNVGLQLIFKFFVYSFSAINPVRKCRKR</sequence>
<dbReference type="InterPro" id="IPR000276">
    <property type="entry name" value="GPCR_Rhodpsn"/>
</dbReference>
<comment type="subcellular location">
    <subcellularLocation>
        <location evidence="1">Cell membrane</location>
        <topology evidence="1">Multi-pass membrane protein</topology>
    </subcellularLocation>
</comment>
<dbReference type="PROSITE" id="PS50262">
    <property type="entry name" value="G_PROTEIN_RECEP_F1_2"/>
    <property type="match status" value="1"/>
</dbReference>
<dbReference type="EMBL" id="MTYJ01000014">
    <property type="protein sequence ID" value="OQV23008.1"/>
    <property type="molecule type" value="Genomic_DNA"/>
</dbReference>
<keyword evidence="7" id="KW-0675">Receptor</keyword>
<evidence type="ECO:0000259" key="10">
    <source>
        <dbReference type="PROSITE" id="PS50262"/>
    </source>
</evidence>
<dbReference type="Gene3D" id="1.20.1070.10">
    <property type="entry name" value="Rhodopsin 7-helix transmembrane proteins"/>
    <property type="match status" value="1"/>
</dbReference>
<feature type="transmembrane region" description="Helical" evidence="9">
    <location>
        <begin position="201"/>
        <end position="221"/>
    </location>
</feature>
<dbReference type="PANTHER" id="PTHR24228">
    <property type="entry name" value="B2 BRADYKININ RECEPTOR/ANGIOTENSIN II RECEPTOR"/>
    <property type="match status" value="1"/>
</dbReference>
<evidence type="ECO:0000256" key="5">
    <source>
        <dbReference type="ARBA" id="ARBA00023040"/>
    </source>
</evidence>
<feature type="transmembrane region" description="Helical" evidence="9">
    <location>
        <begin position="106"/>
        <end position="124"/>
    </location>
</feature>
<feature type="transmembrane region" description="Helical" evidence="9">
    <location>
        <begin position="26"/>
        <end position="53"/>
    </location>
</feature>
<feature type="transmembrane region" description="Helical" evidence="9">
    <location>
        <begin position="145"/>
        <end position="165"/>
    </location>
</feature>
<dbReference type="AlphaFoldDB" id="A0A1W0X6J7"/>
<reference evidence="12" key="1">
    <citation type="submission" date="2017-01" db="EMBL/GenBank/DDBJ databases">
        <title>Comparative genomics of anhydrobiosis in the tardigrade Hypsibius dujardini.</title>
        <authorList>
            <person name="Yoshida Y."/>
            <person name="Koutsovoulos G."/>
            <person name="Laetsch D."/>
            <person name="Stevens L."/>
            <person name="Kumar S."/>
            <person name="Horikawa D."/>
            <person name="Ishino K."/>
            <person name="Komine S."/>
            <person name="Tomita M."/>
            <person name="Blaxter M."/>
            <person name="Arakawa K."/>
        </authorList>
    </citation>
    <scope>NUCLEOTIDE SEQUENCE [LARGE SCALE GENOMIC DNA]</scope>
    <source>
        <strain evidence="12">Z151</strain>
    </source>
</reference>
<keyword evidence="4 9" id="KW-1133">Transmembrane helix</keyword>
<keyword evidence="2" id="KW-1003">Cell membrane</keyword>
<dbReference type="SUPFAM" id="SSF81321">
    <property type="entry name" value="Family A G protein-coupled receptor-like"/>
    <property type="match status" value="1"/>
</dbReference>
<keyword evidence="3 9" id="KW-0812">Transmembrane</keyword>
<dbReference type="Pfam" id="PF00001">
    <property type="entry name" value="7tm_1"/>
    <property type="match status" value="1"/>
</dbReference>
<proteinExistence type="predicted"/>
<evidence type="ECO:0000313" key="12">
    <source>
        <dbReference type="Proteomes" id="UP000192578"/>
    </source>
</evidence>
<dbReference type="GO" id="GO:0004930">
    <property type="term" value="F:G protein-coupled receptor activity"/>
    <property type="evidence" value="ECO:0007669"/>
    <property type="project" value="UniProtKB-KW"/>
</dbReference>
<evidence type="ECO:0000256" key="7">
    <source>
        <dbReference type="ARBA" id="ARBA00023170"/>
    </source>
</evidence>
<dbReference type="CDD" id="cd00637">
    <property type="entry name" value="7tm_classA_rhodopsin-like"/>
    <property type="match status" value="1"/>
</dbReference>
<gene>
    <name evidence="11" type="ORF">BV898_03058</name>
</gene>
<evidence type="ECO:0000256" key="1">
    <source>
        <dbReference type="ARBA" id="ARBA00004651"/>
    </source>
</evidence>
<feature type="transmembrane region" description="Helical" evidence="9">
    <location>
        <begin position="242"/>
        <end position="262"/>
    </location>
</feature>
<keyword evidence="8" id="KW-0807">Transducer</keyword>
<feature type="domain" description="G-protein coupled receptors family 1 profile" evidence="10">
    <location>
        <begin position="43"/>
        <end position="293"/>
    </location>
</feature>
<evidence type="ECO:0000313" key="11">
    <source>
        <dbReference type="EMBL" id="OQV23008.1"/>
    </source>
</evidence>
<name>A0A1W0X6J7_HYPEX</name>
<evidence type="ECO:0000256" key="2">
    <source>
        <dbReference type="ARBA" id="ARBA00022475"/>
    </source>
</evidence>
<keyword evidence="12" id="KW-1185">Reference proteome</keyword>
<protein>
    <recommendedName>
        <fullName evidence="10">G-protein coupled receptors family 1 profile domain-containing protein</fullName>
    </recommendedName>
</protein>
<dbReference type="Proteomes" id="UP000192578">
    <property type="component" value="Unassembled WGS sequence"/>
</dbReference>
<organism evidence="11 12">
    <name type="scientific">Hypsibius exemplaris</name>
    <name type="common">Freshwater tardigrade</name>
    <dbReference type="NCBI Taxonomy" id="2072580"/>
    <lineage>
        <taxon>Eukaryota</taxon>
        <taxon>Metazoa</taxon>
        <taxon>Ecdysozoa</taxon>
        <taxon>Tardigrada</taxon>
        <taxon>Eutardigrada</taxon>
        <taxon>Parachela</taxon>
        <taxon>Hypsibioidea</taxon>
        <taxon>Hypsibiidae</taxon>
        <taxon>Hypsibius</taxon>
    </lineage>
</organism>
<feature type="transmembrane region" description="Helical" evidence="9">
    <location>
        <begin position="268"/>
        <end position="288"/>
    </location>
</feature>
<dbReference type="InterPro" id="IPR017452">
    <property type="entry name" value="GPCR_Rhodpsn_7TM"/>
</dbReference>
<evidence type="ECO:0000256" key="8">
    <source>
        <dbReference type="ARBA" id="ARBA00023224"/>
    </source>
</evidence>
<evidence type="ECO:0000256" key="6">
    <source>
        <dbReference type="ARBA" id="ARBA00023136"/>
    </source>
</evidence>
<evidence type="ECO:0000256" key="3">
    <source>
        <dbReference type="ARBA" id="ARBA00022692"/>
    </source>
</evidence>
<evidence type="ECO:0000256" key="4">
    <source>
        <dbReference type="ARBA" id="ARBA00022989"/>
    </source>
</evidence>
<evidence type="ECO:0000256" key="9">
    <source>
        <dbReference type="SAM" id="Phobius"/>
    </source>
</evidence>
<keyword evidence="5" id="KW-0297">G-protein coupled receptor</keyword>
<comment type="caution">
    <text evidence="11">The sequence shown here is derived from an EMBL/GenBank/DDBJ whole genome shotgun (WGS) entry which is preliminary data.</text>
</comment>
<feature type="transmembrane region" description="Helical" evidence="9">
    <location>
        <begin position="65"/>
        <end position="86"/>
    </location>
</feature>
<dbReference type="PANTHER" id="PTHR24228:SF74">
    <property type="entry name" value="G-PROTEIN COUPLED RECEPTORS FAMILY 1 PROFILE DOMAIN-CONTAINING PROTEIN"/>
    <property type="match status" value="1"/>
</dbReference>
<accession>A0A1W0X6J7</accession>